<dbReference type="Pfam" id="PF07433">
    <property type="entry name" value="DUF1513"/>
    <property type="match status" value="1"/>
</dbReference>
<dbReference type="InterPro" id="IPR019546">
    <property type="entry name" value="TAT_signal_bac_arc"/>
</dbReference>
<dbReference type="NCBIfam" id="TIGR01409">
    <property type="entry name" value="TAT_signal_seq"/>
    <property type="match status" value="1"/>
</dbReference>
<gene>
    <name evidence="2" type="ORF">L4923_15685</name>
</gene>
<organism evidence="2 3">
    <name type="scientific">Mesorhizobium retamae</name>
    <dbReference type="NCBI Taxonomy" id="2912854"/>
    <lineage>
        <taxon>Bacteria</taxon>
        <taxon>Pseudomonadati</taxon>
        <taxon>Pseudomonadota</taxon>
        <taxon>Alphaproteobacteria</taxon>
        <taxon>Hyphomicrobiales</taxon>
        <taxon>Phyllobacteriaceae</taxon>
        <taxon>Mesorhizobium</taxon>
    </lineage>
</organism>
<keyword evidence="1" id="KW-0732">Signal</keyword>
<dbReference type="PROSITE" id="PS51318">
    <property type="entry name" value="TAT"/>
    <property type="match status" value="1"/>
</dbReference>
<dbReference type="Proteomes" id="UP001201701">
    <property type="component" value="Unassembled WGS sequence"/>
</dbReference>
<dbReference type="InterPro" id="IPR015943">
    <property type="entry name" value="WD40/YVTN_repeat-like_dom_sf"/>
</dbReference>
<evidence type="ECO:0000313" key="2">
    <source>
        <dbReference type="EMBL" id="MCG7506467.1"/>
    </source>
</evidence>
<dbReference type="InterPro" id="IPR006311">
    <property type="entry name" value="TAT_signal"/>
</dbReference>
<dbReference type="InterPro" id="IPR011044">
    <property type="entry name" value="Quino_amine_DH_bsu"/>
</dbReference>
<dbReference type="InterPro" id="IPR008311">
    <property type="entry name" value="UCP028101"/>
</dbReference>
<dbReference type="Gene3D" id="2.130.10.10">
    <property type="entry name" value="YVTN repeat-like/Quinoprotein amine dehydrogenase"/>
    <property type="match status" value="1"/>
</dbReference>
<feature type="chain" id="PRO_5045134061" evidence="1">
    <location>
        <begin position="30"/>
        <end position="368"/>
    </location>
</feature>
<dbReference type="EMBL" id="JAKREW010000014">
    <property type="protein sequence ID" value="MCG7506467.1"/>
    <property type="molecule type" value="Genomic_DNA"/>
</dbReference>
<dbReference type="PIRSF" id="PIRSF028101">
    <property type="entry name" value="UCP028101"/>
    <property type="match status" value="1"/>
</dbReference>
<comment type="caution">
    <text evidence="2">The sequence shown here is derived from an EMBL/GenBank/DDBJ whole genome shotgun (WGS) entry which is preliminary data.</text>
</comment>
<reference evidence="2 3" key="1">
    <citation type="submission" date="2022-02" db="EMBL/GenBank/DDBJ databases">
        <title>Draft genome sequence of Mezorhizobium retamae strain IRAMC:0171 isolated from Retama raetam nodules.</title>
        <authorList>
            <person name="Bengaied R."/>
            <person name="Sbissi I."/>
            <person name="Huber K."/>
            <person name="Ghodbane F."/>
            <person name="Nouioui I."/>
            <person name="Tarhouni M."/>
            <person name="Gtari M."/>
        </authorList>
    </citation>
    <scope>NUCLEOTIDE SEQUENCE [LARGE SCALE GENOMIC DNA]</scope>
    <source>
        <strain evidence="2 3">IRAMC:0171</strain>
    </source>
</reference>
<sequence length="368" mass="39222">MRTPLIDRRDFLKAAGTGFLAALAPQAWAATLEADAVFATAYMKRDGSYGAAVLSEAGKMLHAVDLPDRGHDVTFDPVSGRSAVFARQPGTFFVVFDHKGRSEPLTIASQPARHFFGHGAFSTDGALLYATENDFDNAAGMVGVYDAKEGFKRIGEFPTYGIGPHELLLLGDGRTIAIANGGIETHPDFGRAELNIATMKPSYVLVDRITGEMLEKHELPAALHQLSIRHMDLDAKGTVWFGCQHRGPATEQPLLVGRAERGKDLALLDMPKDVLAGFRNYIGSVAANPDAGTVAVSSPQGNVFAVIEAASGKVLKTSSLTEVCGLAPDHSGFLATTGAGAIVQPDGNTMTEPDYVWDNHMLRIASSE</sequence>
<name>A0ABS9QG88_9HYPH</name>
<dbReference type="RefSeq" id="WP_239366684.1">
    <property type="nucleotide sequence ID" value="NZ_JAKREW010000014.1"/>
</dbReference>
<dbReference type="SUPFAM" id="SSF50969">
    <property type="entry name" value="YVTN repeat-like/Quinoprotein amine dehydrogenase"/>
    <property type="match status" value="1"/>
</dbReference>
<protein>
    <submittedName>
        <fullName evidence="2">DUF1513 domain-containing protein</fullName>
    </submittedName>
</protein>
<evidence type="ECO:0000313" key="3">
    <source>
        <dbReference type="Proteomes" id="UP001201701"/>
    </source>
</evidence>
<feature type="signal peptide" evidence="1">
    <location>
        <begin position="1"/>
        <end position="29"/>
    </location>
</feature>
<accession>A0ABS9QG88</accession>
<proteinExistence type="predicted"/>
<evidence type="ECO:0000256" key="1">
    <source>
        <dbReference type="SAM" id="SignalP"/>
    </source>
</evidence>
<keyword evidence="3" id="KW-1185">Reference proteome</keyword>